<sequence length="197" mass="21523">MFKETRADKEALCFLKIPTIRLRFCNGLKLLLQDYRYARVFQSLAAMMQETAPGLIDGGILKAPFGRPVQTEKEPFSLNRSPLASQFGLKWPLTRYTVNEHGWTVHPRSPAHLPPPSRLLFANIVDVHAGAHVLLRVVSCSVRCSSIPSTGVCLAGAPVSGPLSSLRFGYSLQIFCSPGSRAADEAPCEDSDSKANP</sequence>
<keyword evidence="2" id="KW-1185">Reference proteome</keyword>
<dbReference type="EMBL" id="BTGU01006487">
    <property type="protein sequence ID" value="GMN20721.1"/>
    <property type="molecule type" value="Genomic_DNA"/>
</dbReference>
<evidence type="ECO:0000313" key="2">
    <source>
        <dbReference type="Proteomes" id="UP001187192"/>
    </source>
</evidence>
<name>A0AA87Z9W3_FICCA</name>
<protein>
    <submittedName>
        <fullName evidence="1">Uncharacterized protein</fullName>
    </submittedName>
</protein>
<accession>A0AA87Z9W3</accession>
<comment type="caution">
    <text evidence="1">The sequence shown here is derived from an EMBL/GenBank/DDBJ whole genome shotgun (WGS) entry which is preliminary data.</text>
</comment>
<proteinExistence type="predicted"/>
<dbReference type="AlphaFoldDB" id="A0AA87Z9W3"/>
<reference evidence="1" key="1">
    <citation type="submission" date="2023-07" db="EMBL/GenBank/DDBJ databases">
        <title>draft genome sequence of fig (Ficus carica).</title>
        <authorList>
            <person name="Takahashi T."/>
            <person name="Nishimura K."/>
        </authorList>
    </citation>
    <scope>NUCLEOTIDE SEQUENCE</scope>
</reference>
<gene>
    <name evidence="1" type="ORF">TIFTF001_048790</name>
</gene>
<evidence type="ECO:0000313" key="1">
    <source>
        <dbReference type="EMBL" id="GMN20721.1"/>
    </source>
</evidence>
<organism evidence="1 2">
    <name type="scientific">Ficus carica</name>
    <name type="common">Common fig</name>
    <dbReference type="NCBI Taxonomy" id="3494"/>
    <lineage>
        <taxon>Eukaryota</taxon>
        <taxon>Viridiplantae</taxon>
        <taxon>Streptophyta</taxon>
        <taxon>Embryophyta</taxon>
        <taxon>Tracheophyta</taxon>
        <taxon>Spermatophyta</taxon>
        <taxon>Magnoliopsida</taxon>
        <taxon>eudicotyledons</taxon>
        <taxon>Gunneridae</taxon>
        <taxon>Pentapetalae</taxon>
        <taxon>rosids</taxon>
        <taxon>fabids</taxon>
        <taxon>Rosales</taxon>
        <taxon>Moraceae</taxon>
        <taxon>Ficeae</taxon>
        <taxon>Ficus</taxon>
    </lineage>
</organism>
<dbReference type="Proteomes" id="UP001187192">
    <property type="component" value="Unassembled WGS sequence"/>
</dbReference>